<dbReference type="Proteomes" id="UP000000503">
    <property type="component" value="Chromosome"/>
</dbReference>
<dbReference type="PANTHER" id="PTHR40446:SF2">
    <property type="entry name" value="N-ACETYLGLUCOSAMINE-1-PHOSPHODIESTER ALPHA-N-ACETYLGLUCOSAMINIDASE"/>
    <property type="match status" value="1"/>
</dbReference>
<dbReference type="KEGG" id="scd:Spica_1967"/>
<keyword evidence="3" id="KW-1185">Reference proteome</keyword>
<dbReference type="HOGENOM" id="CLU_079646_0_0_12"/>
<dbReference type="AlphaFoldDB" id="F8EXT2"/>
<dbReference type="PANTHER" id="PTHR40446">
    <property type="entry name" value="N-ACETYLGLUCOSAMINE-1-PHOSPHODIESTER ALPHA-N-ACETYLGLUCOSAMINIDASE"/>
    <property type="match status" value="1"/>
</dbReference>
<proteinExistence type="predicted"/>
<dbReference type="PROSITE" id="PS51257">
    <property type="entry name" value="PROKAR_LIPOPROTEIN"/>
    <property type="match status" value="1"/>
</dbReference>
<dbReference type="Pfam" id="PF09992">
    <property type="entry name" value="NAGPA"/>
    <property type="match status" value="1"/>
</dbReference>
<protein>
    <recommendedName>
        <fullName evidence="1">Phosphodiester glycosidase domain-containing protein</fullName>
    </recommendedName>
</protein>
<accession>F8EXT2</accession>
<dbReference type="STRING" id="744872.Spica_1967"/>
<feature type="domain" description="Phosphodiester glycosidase" evidence="1">
    <location>
        <begin position="109"/>
        <end position="298"/>
    </location>
</feature>
<sequence length="304" mass="33350">MKFVYRLMKSWVLVSSWLVLLLSCSTLNSSPVLQAGYNRSWHLDVPYLIWQNQGPLRYTSGQISNPPLLFWAIEVSLDNPAIQIVVGPDPLSYGVVPAIKVSSFAHQYDCVAAINGNPFDKVSDREGEPRQVVGIAIQEGFIIADPVSRYWALFISRDQSAHIVHQESLRSPEGTIDYEILKTVRFALGGFFLVLNNGTPITGKAIRHPRSAVGVSQDGKKLYLLAIDGRRKDSIGATEDETGQILSALGAWDGLILDGGGSTSLVLRNQAGKLEVLNHPLHEGILNRERAVATCLGIRVLDKP</sequence>
<evidence type="ECO:0000313" key="2">
    <source>
        <dbReference type="EMBL" id="AEJ20096.1"/>
    </source>
</evidence>
<dbReference type="InterPro" id="IPR018711">
    <property type="entry name" value="NAGPA"/>
</dbReference>
<name>F8EXT2_GRAC1</name>
<organism evidence="2 3">
    <name type="scientific">Gracilinema caldarium (strain ATCC 51460 / DSM 7334 / H1)</name>
    <name type="common">Treponema caldarium</name>
    <dbReference type="NCBI Taxonomy" id="744872"/>
    <lineage>
        <taxon>Bacteria</taxon>
        <taxon>Pseudomonadati</taxon>
        <taxon>Spirochaetota</taxon>
        <taxon>Spirochaetia</taxon>
        <taxon>Spirochaetales</taxon>
        <taxon>Breznakiellaceae</taxon>
        <taxon>Gracilinema</taxon>
    </lineage>
</organism>
<evidence type="ECO:0000259" key="1">
    <source>
        <dbReference type="Pfam" id="PF09992"/>
    </source>
</evidence>
<gene>
    <name evidence="2" type="ordered locus">Spica_1967</name>
</gene>
<reference evidence="3" key="1">
    <citation type="journal article" date="2013" name="Stand. Genomic Sci.">
        <title>Genome sequence of the thermophilic fresh-water bacterium Spirochaeta caldaria type strain (H1(T)), reclassification of Spirochaeta caldaria, Spirochaeta stenostrepta, and Spirochaeta zuelzerae in the genus Treponema as Treponema caldaria comb. nov., Treponema stenostrepta comb. nov., and Treponema zuelzerae comb. nov., and emendation of the genus Treponema.</title>
        <authorList>
            <person name="Abt B."/>
            <person name="Goker M."/>
            <person name="Scheuner C."/>
            <person name="Han C."/>
            <person name="Lu M."/>
            <person name="Misra M."/>
            <person name="Lapidus A."/>
            <person name="Nolan M."/>
            <person name="Lucas S."/>
            <person name="Hammon N."/>
            <person name="Deshpande S."/>
            <person name="Cheng J.F."/>
            <person name="Tapia R."/>
            <person name="Goodwin L.A."/>
            <person name="Pitluck S."/>
            <person name="Liolios K."/>
            <person name="Pagani I."/>
            <person name="Ivanova N."/>
            <person name="Mavromatis K."/>
            <person name="Mikhailova N."/>
            <person name="Huntemann M."/>
            <person name="Pati A."/>
            <person name="Chen A."/>
            <person name="Palaniappan K."/>
            <person name="Land M."/>
            <person name="Hauser L."/>
            <person name="Jeffries C.D."/>
            <person name="Rohde M."/>
            <person name="Spring S."/>
            <person name="Gronow S."/>
            <person name="Detter J.C."/>
            <person name="Bristow J."/>
            <person name="Eisen J.A."/>
            <person name="Markowitz V."/>
            <person name="Hugenholtz P."/>
            <person name="Kyrpides N.C."/>
            <person name="Woyke T."/>
            <person name="Klenk H.P."/>
        </authorList>
    </citation>
    <scope>NUCLEOTIDE SEQUENCE</scope>
    <source>
        <strain evidence="3">ATCC 51460 / DSM 7334 / H1</strain>
    </source>
</reference>
<evidence type="ECO:0000313" key="3">
    <source>
        <dbReference type="Proteomes" id="UP000000503"/>
    </source>
</evidence>
<dbReference type="eggNOG" id="COG4632">
    <property type="taxonomic scope" value="Bacteria"/>
</dbReference>
<dbReference type="EMBL" id="CP002868">
    <property type="protein sequence ID" value="AEJ20096.1"/>
    <property type="molecule type" value="Genomic_DNA"/>
</dbReference>